<dbReference type="AlphaFoldDB" id="A0A8X6SY68"/>
<accession>A0A8X6SY68</accession>
<dbReference type="Proteomes" id="UP000887159">
    <property type="component" value="Unassembled WGS sequence"/>
</dbReference>
<keyword evidence="2" id="KW-1185">Reference proteome</keyword>
<evidence type="ECO:0000313" key="2">
    <source>
        <dbReference type="Proteomes" id="UP000887159"/>
    </source>
</evidence>
<reference evidence="1" key="1">
    <citation type="submission" date="2020-08" db="EMBL/GenBank/DDBJ databases">
        <title>Multicomponent nature underlies the extraordinary mechanical properties of spider dragline silk.</title>
        <authorList>
            <person name="Kono N."/>
            <person name="Nakamura H."/>
            <person name="Mori M."/>
            <person name="Yoshida Y."/>
            <person name="Ohtoshi R."/>
            <person name="Malay A.D."/>
            <person name="Moran D.A.P."/>
            <person name="Tomita M."/>
            <person name="Numata K."/>
            <person name="Arakawa K."/>
        </authorList>
    </citation>
    <scope>NUCLEOTIDE SEQUENCE</scope>
</reference>
<name>A0A8X6SY68_TRICX</name>
<comment type="caution">
    <text evidence="1">The sequence shown here is derived from an EMBL/GenBank/DDBJ whole genome shotgun (WGS) entry which is preliminary data.</text>
</comment>
<gene>
    <name evidence="1" type="primary">AVEN_243568_1</name>
    <name evidence="1" type="ORF">TNCV_4647171</name>
</gene>
<organism evidence="1 2">
    <name type="scientific">Trichonephila clavipes</name>
    <name type="common">Golden silk orbweaver</name>
    <name type="synonym">Nephila clavipes</name>
    <dbReference type="NCBI Taxonomy" id="2585209"/>
    <lineage>
        <taxon>Eukaryota</taxon>
        <taxon>Metazoa</taxon>
        <taxon>Ecdysozoa</taxon>
        <taxon>Arthropoda</taxon>
        <taxon>Chelicerata</taxon>
        <taxon>Arachnida</taxon>
        <taxon>Araneae</taxon>
        <taxon>Araneomorphae</taxon>
        <taxon>Entelegynae</taxon>
        <taxon>Araneoidea</taxon>
        <taxon>Nephilidae</taxon>
        <taxon>Trichonephila</taxon>
    </lineage>
</organism>
<evidence type="ECO:0000313" key="1">
    <source>
        <dbReference type="EMBL" id="GFY19545.1"/>
    </source>
</evidence>
<sequence>MDQSAWVKAVHANGSSMLNVVVGNASNKNPDDDTENQLMWEFIQKKSHKLFQKPVPNPAEEKKFANDVGLQPVPPEIYRKNLSVIQRRNLFFNSLSRKDILYLRVVNIRNPYDYKLQVVAKHGNCMRLEDLQIVMYLPKIPEETKFFKGGLWEFEYIRGALCSCSVIERKLFVTLDPLIFEGVAAPKLGKVGVNDLPFSLW</sequence>
<dbReference type="EMBL" id="BMAU01021353">
    <property type="protein sequence ID" value="GFY19545.1"/>
    <property type="molecule type" value="Genomic_DNA"/>
</dbReference>
<proteinExistence type="predicted"/>
<protein>
    <submittedName>
        <fullName evidence="1">Uncharacterized protein</fullName>
    </submittedName>
</protein>